<feature type="compositionally biased region" description="Basic and acidic residues" evidence="1">
    <location>
        <begin position="32"/>
        <end position="42"/>
    </location>
</feature>
<dbReference type="Proteomes" id="UP000054350">
    <property type="component" value="Unassembled WGS sequence"/>
</dbReference>
<feature type="region of interest" description="Disordered" evidence="1">
    <location>
        <begin position="1"/>
        <end position="42"/>
    </location>
</feature>
<evidence type="ECO:0000313" key="4">
    <source>
        <dbReference type="Proteomes" id="UP000054350"/>
    </source>
</evidence>
<dbReference type="Pfam" id="PF13259">
    <property type="entry name" value="clamp_Gag1-like"/>
    <property type="match status" value="1"/>
</dbReference>
<dbReference type="VEuPathDB" id="FungiDB:AMAG_10690"/>
<dbReference type="EMBL" id="GG745346">
    <property type="protein sequence ID" value="KNE65023.1"/>
    <property type="molecule type" value="Genomic_DNA"/>
</dbReference>
<organism evidence="3 4">
    <name type="scientific">Allomyces macrogynus (strain ATCC 38327)</name>
    <name type="common">Allomyces javanicus var. macrogynus</name>
    <dbReference type="NCBI Taxonomy" id="578462"/>
    <lineage>
        <taxon>Eukaryota</taxon>
        <taxon>Fungi</taxon>
        <taxon>Fungi incertae sedis</taxon>
        <taxon>Blastocladiomycota</taxon>
        <taxon>Blastocladiomycetes</taxon>
        <taxon>Blastocladiales</taxon>
        <taxon>Blastocladiaceae</taxon>
        <taxon>Allomyces</taxon>
    </lineage>
</organism>
<feature type="region of interest" description="Disordered" evidence="1">
    <location>
        <begin position="54"/>
        <end position="77"/>
    </location>
</feature>
<keyword evidence="4" id="KW-1185">Reference proteome</keyword>
<protein>
    <recommendedName>
        <fullName evidence="2">Gag1-like clamp domain-containing protein</fullName>
    </recommendedName>
</protein>
<dbReference type="InterPro" id="IPR025124">
    <property type="entry name" value="Gag1-like_clamp"/>
</dbReference>
<reference evidence="4" key="2">
    <citation type="submission" date="2009-11" db="EMBL/GenBank/DDBJ databases">
        <title>The Genome Sequence of Allomyces macrogynus strain ATCC 38327.</title>
        <authorList>
            <consortium name="The Broad Institute Genome Sequencing Platform"/>
            <person name="Russ C."/>
            <person name="Cuomo C."/>
            <person name="Shea T."/>
            <person name="Young S.K."/>
            <person name="Zeng Q."/>
            <person name="Koehrsen M."/>
            <person name="Haas B."/>
            <person name="Borodovsky M."/>
            <person name="Guigo R."/>
            <person name="Alvarado L."/>
            <person name="Berlin A."/>
            <person name="Borenstein D."/>
            <person name="Chen Z."/>
            <person name="Engels R."/>
            <person name="Freedman E."/>
            <person name="Gellesch M."/>
            <person name="Goldberg J."/>
            <person name="Griggs A."/>
            <person name="Gujja S."/>
            <person name="Heiman D."/>
            <person name="Hepburn T."/>
            <person name="Howarth C."/>
            <person name="Jen D."/>
            <person name="Larson L."/>
            <person name="Lewis B."/>
            <person name="Mehta T."/>
            <person name="Park D."/>
            <person name="Pearson M."/>
            <person name="Roberts A."/>
            <person name="Saif S."/>
            <person name="Shenoy N."/>
            <person name="Sisk P."/>
            <person name="Stolte C."/>
            <person name="Sykes S."/>
            <person name="Walk T."/>
            <person name="White J."/>
            <person name="Yandava C."/>
            <person name="Burger G."/>
            <person name="Gray M.W."/>
            <person name="Holland P.W.H."/>
            <person name="King N."/>
            <person name="Lang F.B.F."/>
            <person name="Roger A.J."/>
            <person name="Ruiz-Trillo I."/>
            <person name="Lander E."/>
            <person name="Nusbaum C."/>
        </authorList>
    </citation>
    <scope>NUCLEOTIDE SEQUENCE [LARGE SCALE GENOMIC DNA]</scope>
    <source>
        <strain evidence="4">ATCC 38327</strain>
    </source>
</reference>
<dbReference type="AlphaFoldDB" id="A0A0L0SR73"/>
<feature type="compositionally biased region" description="Basic residues" evidence="1">
    <location>
        <begin position="59"/>
        <end position="69"/>
    </location>
</feature>
<reference evidence="3 4" key="1">
    <citation type="submission" date="2009-11" db="EMBL/GenBank/DDBJ databases">
        <title>Annotation of Allomyces macrogynus ATCC 38327.</title>
        <authorList>
            <consortium name="The Broad Institute Genome Sequencing Platform"/>
            <person name="Russ C."/>
            <person name="Cuomo C."/>
            <person name="Burger G."/>
            <person name="Gray M.W."/>
            <person name="Holland P.W.H."/>
            <person name="King N."/>
            <person name="Lang F.B.F."/>
            <person name="Roger A.J."/>
            <person name="Ruiz-Trillo I."/>
            <person name="Young S.K."/>
            <person name="Zeng Q."/>
            <person name="Gargeya S."/>
            <person name="Fitzgerald M."/>
            <person name="Haas B."/>
            <person name="Abouelleil A."/>
            <person name="Alvarado L."/>
            <person name="Arachchi H.M."/>
            <person name="Berlin A."/>
            <person name="Chapman S.B."/>
            <person name="Gearin G."/>
            <person name="Goldberg J."/>
            <person name="Griggs A."/>
            <person name="Gujja S."/>
            <person name="Hansen M."/>
            <person name="Heiman D."/>
            <person name="Howarth C."/>
            <person name="Larimer J."/>
            <person name="Lui A."/>
            <person name="MacDonald P.J.P."/>
            <person name="McCowen C."/>
            <person name="Montmayeur A."/>
            <person name="Murphy C."/>
            <person name="Neiman D."/>
            <person name="Pearson M."/>
            <person name="Priest M."/>
            <person name="Roberts A."/>
            <person name="Saif S."/>
            <person name="Shea T."/>
            <person name="Sisk P."/>
            <person name="Stolte C."/>
            <person name="Sykes S."/>
            <person name="Wortman J."/>
            <person name="Nusbaum C."/>
            <person name="Birren B."/>
        </authorList>
    </citation>
    <scope>NUCLEOTIDE SEQUENCE [LARGE SCALE GENOMIC DNA]</scope>
    <source>
        <strain evidence="3 4">ATCC 38327</strain>
    </source>
</reference>
<feature type="compositionally biased region" description="Low complexity" evidence="1">
    <location>
        <begin position="17"/>
        <end position="31"/>
    </location>
</feature>
<accession>A0A0L0SR73</accession>
<sequence>MSTTPARAARADRHPRSATSSPTMSSPASASRRTDKHSAHSDDVAALHAVAVAAEGDHHSHRRSSRRPRTTIPPAATTMDSAAILTDSRIPTHLVGVAHWHARRREWLQAPASGAAPRAPVTLRRDAYLDVYTKLVKERKPLAAGRGLPLQQLLELIVEGWKQEGMLPETFAPPPSPPPNPESYYRTYLAHAHPGDAEPPASTLEWLGGLFRGLLAPISAAAPASASAGAGAETQQTRGRRSLASHLRGGERSARGS</sequence>
<dbReference type="OrthoDB" id="5574372at2759"/>
<gene>
    <name evidence="3" type="ORF">AMAG_10690</name>
</gene>
<feature type="compositionally biased region" description="Basic and acidic residues" evidence="1">
    <location>
        <begin position="248"/>
        <end position="257"/>
    </location>
</feature>
<evidence type="ECO:0000259" key="2">
    <source>
        <dbReference type="Pfam" id="PF13259"/>
    </source>
</evidence>
<proteinExistence type="predicted"/>
<name>A0A0L0SR73_ALLM3</name>
<feature type="domain" description="Gag1-like clamp" evidence="2">
    <location>
        <begin position="124"/>
        <end position="167"/>
    </location>
</feature>
<feature type="region of interest" description="Disordered" evidence="1">
    <location>
        <begin position="225"/>
        <end position="257"/>
    </location>
</feature>
<evidence type="ECO:0000313" key="3">
    <source>
        <dbReference type="EMBL" id="KNE65023.1"/>
    </source>
</evidence>
<evidence type="ECO:0000256" key="1">
    <source>
        <dbReference type="SAM" id="MobiDB-lite"/>
    </source>
</evidence>